<accession>A0A9P8CG60</accession>
<dbReference type="Proteomes" id="UP000887226">
    <property type="component" value="Unassembled WGS sequence"/>
</dbReference>
<feature type="region of interest" description="Disordered" evidence="1">
    <location>
        <begin position="171"/>
        <end position="233"/>
    </location>
</feature>
<evidence type="ECO:0000313" key="2">
    <source>
        <dbReference type="EMBL" id="KAG9245487.1"/>
    </source>
</evidence>
<feature type="compositionally biased region" description="Basic and acidic residues" evidence="1">
    <location>
        <begin position="201"/>
        <end position="216"/>
    </location>
</feature>
<sequence length="330" mass="36204">MSKIATFSAINAIDPAPSHTEGRGKPACDDTIAVPGSQIPSQLCEDQPERAMGSITLIGILRTCDVQELEVFNNNQGMICPIRCYTLVVVPKMGALEIDVTKQNNNAYTVLRKTMASKAGLLGDRFDEDVRAYIPSITVLTACQIDSAIDLEQLGPYEELLGESCDVENEFPSERCTTPLSTPADMDLKNSVEVDDILTSESRDREQHSASRRETPVPETDPEPLQGTDELRKDENGDEHTAALFHDNELSEPQAKPSASGGIELGEPPMADQLETFPPQTTITDASLKRDRPASGSGRVESPIKRPCIRKPEMHFVSENAERFLEFDSE</sequence>
<dbReference type="EMBL" id="MU253844">
    <property type="protein sequence ID" value="KAG9245487.1"/>
    <property type="molecule type" value="Genomic_DNA"/>
</dbReference>
<proteinExistence type="predicted"/>
<name>A0A9P8CG60_9HELO</name>
<gene>
    <name evidence="2" type="ORF">BJ878DRAFT_479171</name>
</gene>
<keyword evidence="3" id="KW-1185">Reference proteome</keyword>
<feature type="region of interest" description="Disordered" evidence="1">
    <location>
        <begin position="245"/>
        <end position="306"/>
    </location>
</feature>
<evidence type="ECO:0000256" key="1">
    <source>
        <dbReference type="SAM" id="MobiDB-lite"/>
    </source>
</evidence>
<comment type="caution">
    <text evidence="2">The sequence shown here is derived from an EMBL/GenBank/DDBJ whole genome shotgun (WGS) entry which is preliminary data.</text>
</comment>
<dbReference type="AlphaFoldDB" id="A0A9P8CG60"/>
<reference evidence="2" key="1">
    <citation type="journal article" date="2021" name="IMA Fungus">
        <title>Genomic characterization of three marine fungi, including Emericellopsis atlantica sp. nov. with signatures of a generalist lifestyle and marine biomass degradation.</title>
        <authorList>
            <person name="Hagestad O.C."/>
            <person name="Hou L."/>
            <person name="Andersen J.H."/>
            <person name="Hansen E.H."/>
            <person name="Altermark B."/>
            <person name="Li C."/>
            <person name="Kuhnert E."/>
            <person name="Cox R.J."/>
            <person name="Crous P.W."/>
            <person name="Spatafora J.W."/>
            <person name="Lail K."/>
            <person name="Amirebrahimi M."/>
            <person name="Lipzen A."/>
            <person name="Pangilinan J."/>
            <person name="Andreopoulos W."/>
            <person name="Hayes R.D."/>
            <person name="Ng V."/>
            <person name="Grigoriev I.V."/>
            <person name="Jackson S.A."/>
            <person name="Sutton T.D.S."/>
            <person name="Dobson A.D.W."/>
            <person name="Rama T."/>
        </authorList>
    </citation>
    <scope>NUCLEOTIDE SEQUENCE</scope>
    <source>
        <strain evidence="2">TRa3180A</strain>
    </source>
</reference>
<protein>
    <submittedName>
        <fullName evidence="2">Uncharacterized protein</fullName>
    </submittedName>
</protein>
<evidence type="ECO:0000313" key="3">
    <source>
        <dbReference type="Proteomes" id="UP000887226"/>
    </source>
</evidence>
<organism evidence="2 3">
    <name type="scientific">Calycina marina</name>
    <dbReference type="NCBI Taxonomy" id="1763456"/>
    <lineage>
        <taxon>Eukaryota</taxon>
        <taxon>Fungi</taxon>
        <taxon>Dikarya</taxon>
        <taxon>Ascomycota</taxon>
        <taxon>Pezizomycotina</taxon>
        <taxon>Leotiomycetes</taxon>
        <taxon>Helotiales</taxon>
        <taxon>Pezizellaceae</taxon>
        <taxon>Calycina</taxon>
    </lineage>
</organism>